<organism evidence="1 2">
    <name type="scientific">Spiroplasma helicoides</name>
    <dbReference type="NCBI Taxonomy" id="216938"/>
    <lineage>
        <taxon>Bacteria</taxon>
        <taxon>Bacillati</taxon>
        <taxon>Mycoplasmatota</taxon>
        <taxon>Mollicutes</taxon>
        <taxon>Entomoplasmatales</taxon>
        <taxon>Spiroplasmataceae</taxon>
        <taxon>Spiroplasma</taxon>
    </lineage>
</organism>
<evidence type="ECO:0000313" key="1">
    <source>
        <dbReference type="EMBL" id="AOG61103.1"/>
    </source>
</evidence>
<evidence type="ECO:0000313" key="2">
    <source>
        <dbReference type="Proteomes" id="UP000094378"/>
    </source>
</evidence>
<reference evidence="1 2" key="1">
    <citation type="submission" date="2016-08" db="EMBL/GenBank/DDBJ databases">
        <title>Complete genome sequence of Spiroplasma helicoides TABS-2 (DSM 22551).</title>
        <authorList>
            <person name="Shen W.-Y."/>
            <person name="Lo W.-S."/>
            <person name="Lai Y.-C."/>
            <person name="Kuo C.-H."/>
        </authorList>
    </citation>
    <scope>NUCLEOTIDE SEQUENCE [LARGE SCALE GENOMIC DNA]</scope>
    <source>
        <strain evidence="1 2">TABS-2</strain>
    </source>
</reference>
<dbReference type="EMBL" id="CP017015">
    <property type="protein sequence ID" value="AOG61103.1"/>
    <property type="molecule type" value="Genomic_DNA"/>
</dbReference>
<dbReference type="AlphaFoldDB" id="A0A1B3SMD8"/>
<dbReference type="OrthoDB" id="389585at2"/>
<gene>
    <name evidence="1" type="ORF">SHELI_v1c11560</name>
</gene>
<dbReference type="STRING" id="216938.SHELI_v1c11560"/>
<dbReference type="Proteomes" id="UP000094378">
    <property type="component" value="Chromosome"/>
</dbReference>
<dbReference type="KEGG" id="shj:SHELI_v1c11560"/>
<keyword evidence="2" id="KW-1185">Reference proteome</keyword>
<proteinExistence type="predicted"/>
<protein>
    <submittedName>
        <fullName evidence="1">Uncharacterized protein</fullName>
    </submittedName>
</protein>
<name>A0A1B3SMD8_9MOLU</name>
<sequence length="185" mass="22001">MQKLNIKKINHFFVNYKPYSNLLYKDKSNKVVLICKNEFRLAILSYIKKILQNNLETKVFSISYNKKLNKNFLFVRIDSTDYKKIYDKLLRLLKITLSAKFGINISFAIADYYQLYKGIQSWDEENLKNLARNCVENKSAINTKPMTKTLREKAYKVLVNYQRISWKSININAGKIIKIYYRVVK</sequence>
<dbReference type="RefSeq" id="WP_069117569.1">
    <property type="nucleotide sequence ID" value="NZ_CP017015.1"/>
</dbReference>
<accession>A0A1B3SMD8</accession>